<reference evidence="1 2" key="1">
    <citation type="submission" date="2020-12" db="EMBL/GenBank/DDBJ databases">
        <title>Microbacterium sp. HY060.</title>
        <authorList>
            <person name="Zhou J."/>
        </authorList>
    </citation>
    <scope>NUCLEOTIDE SEQUENCE [LARGE SCALE GENOMIC DNA]</scope>
    <source>
        <strain evidence="1 2">HY60</strain>
    </source>
</reference>
<gene>
    <name evidence="1" type="ORF">HCR76_02605</name>
</gene>
<dbReference type="RefSeq" id="WP_166984939.1">
    <property type="nucleotide sequence ID" value="NZ_CP061169.1"/>
</dbReference>
<dbReference type="Proteomes" id="UP000662814">
    <property type="component" value="Chromosome"/>
</dbReference>
<proteinExistence type="predicted"/>
<keyword evidence="2" id="KW-1185">Reference proteome</keyword>
<evidence type="ECO:0008006" key="3">
    <source>
        <dbReference type="Google" id="ProtNLM"/>
    </source>
</evidence>
<name>A0ABX6YJN9_9MICO</name>
<protein>
    <recommendedName>
        <fullName evidence="3">N-acetyltransferase domain-containing protein</fullName>
    </recommendedName>
</protein>
<accession>A0ABX6YJN9</accession>
<dbReference type="EMBL" id="CP061169">
    <property type="protein sequence ID" value="QPZ39007.1"/>
    <property type="molecule type" value="Genomic_DNA"/>
</dbReference>
<organism evidence="1 2">
    <name type="scientific">Paramicrobacterium chengjingii</name>
    <dbReference type="NCBI Taxonomy" id="2769067"/>
    <lineage>
        <taxon>Bacteria</taxon>
        <taxon>Bacillati</taxon>
        <taxon>Actinomycetota</taxon>
        <taxon>Actinomycetes</taxon>
        <taxon>Micrococcales</taxon>
        <taxon>Microbacteriaceae</taxon>
        <taxon>Paramicrobacterium</taxon>
    </lineage>
</organism>
<dbReference type="Gene3D" id="3.40.630.30">
    <property type="match status" value="1"/>
</dbReference>
<evidence type="ECO:0000313" key="1">
    <source>
        <dbReference type="EMBL" id="QPZ39007.1"/>
    </source>
</evidence>
<evidence type="ECO:0000313" key="2">
    <source>
        <dbReference type="Proteomes" id="UP000662814"/>
    </source>
</evidence>
<dbReference type="SUPFAM" id="SSF55729">
    <property type="entry name" value="Acyl-CoA N-acyltransferases (Nat)"/>
    <property type="match status" value="1"/>
</dbReference>
<dbReference type="InterPro" id="IPR016181">
    <property type="entry name" value="Acyl_CoA_acyltransferase"/>
</dbReference>
<sequence>MEHALDAAERWISDRVREWSPTLRESLSKWLEPQLALVGDAEWGAQIRDMVKLPVDDPRDWANRRIELADGEWAIAGIRFRGRDIEKPFVDIIATSVPPSVEGFQRLAEVLPHYADFAPLCLRVNAPEPDTLISALASVGSAAGHADVDMWIVAGRVRELSAREPNVDARVSLEKMNPDAAAKRAAEIYDELASSRTGIVEWATPEDEESLAACAAQGLLFEVTVDGVSAGITALARDDSFGLRGWCVQEICLDRVHRGRGFGPVVLCDLARRLPNPDDVLWGHIHPGNTASLRNAFAAGREIVGGQLWFTPDGYPGMPG</sequence>